<accession>A0A0D0HZV2</accession>
<evidence type="ECO:0000313" key="3">
    <source>
        <dbReference type="Proteomes" id="UP000032120"/>
    </source>
</evidence>
<name>A0A0D0HZV2_9MICO</name>
<dbReference type="Gene3D" id="3.40.50.300">
    <property type="entry name" value="P-loop containing nucleotide triphosphate hydrolases"/>
    <property type="match status" value="1"/>
</dbReference>
<dbReference type="OrthoDB" id="3193269at2"/>
<dbReference type="InterPro" id="IPR018647">
    <property type="entry name" value="SLFN_3-like_DNA/RNA_helicase"/>
</dbReference>
<evidence type="ECO:0000259" key="1">
    <source>
        <dbReference type="PROSITE" id="PS50164"/>
    </source>
</evidence>
<sequence length="577" mass="64754">MANFEIVSFPFTSGGFPRDSVALNDWPVVYVLTGKRHAYVGESHRAMSRMAQHFQIQDRREKLRVARVIIDTEFNKSACHDLEAFLIKYIDGDEQFTLLNLNAGQTSYNYFNRDHYRSSHEAIFEALQQAGLFSGSIREIENSDLFKFSPYKQLTDVQTATVANVAEGLLADLGAGKPSLSVIEGAPGTGKTVVVITLMKLLRDIQSVVEGGEVLEEDIDGPYGDLFLSGFREALAHRRIGFVVPQQALRKTLAGVFRRSPALRGVEILTPWDVGKSDARWDLLIVDEAHRLSQYAAQSFGGLVADFRDITTRLFGAFDPDLTQLDWIRKQSDHQIVIIDGGQSVLPADLPSASIAQLSAEAATASRRYRLESQLRVLAGGDYVEYIRDAVSGVLEHPREFEGYDLRFYDDPSTMHAAIRQQNEKLGLSRMLAGFAWPHLSKRATDSHIDDITIGDFSIQWNRKMKDWVNSSDSINEAGSIYTIQGYDLNVAGVIIGPDLTYRDGKVLLDSANYFDPRGNQRNNNLRKITYTDADIQRFVENIYTVLLTRGIRGTYIHVVDPALREYLRPFFPPANV</sequence>
<dbReference type="EMBL" id="JXSQ01000004">
    <property type="protein sequence ID" value="KIP53101.1"/>
    <property type="molecule type" value="Genomic_DNA"/>
</dbReference>
<keyword evidence="3" id="KW-1185">Reference proteome</keyword>
<dbReference type="CDD" id="cd10439">
    <property type="entry name" value="GIY-YIG_COG3410"/>
    <property type="match status" value="1"/>
</dbReference>
<dbReference type="Proteomes" id="UP000032120">
    <property type="component" value="Unassembled WGS sequence"/>
</dbReference>
<proteinExistence type="predicted"/>
<dbReference type="AlphaFoldDB" id="A0A0D0HZV2"/>
<reference evidence="2 3" key="1">
    <citation type="submission" date="2015-01" db="EMBL/GenBank/DDBJ databases">
        <title>Draft genome sequence of Leucobacter komagatae strain VKM ST2845.</title>
        <authorList>
            <person name="Karlyshev A.V."/>
            <person name="Kudryashova E.B."/>
        </authorList>
    </citation>
    <scope>NUCLEOTIDE SEQUENCE [LARGE SCALE GENOMIC DNA]</scope>
    <source>
        <strain evidence="2 3">VKM ST2845</strain>
    </source>
</reference>
<feature type="domain" description="GIY-YIG" evidence="1">
    <location>
        <begin position="25"/>
        <end position="101"/>
    </location>
</feature>
<dbReference type="InterPro" id="IPR000305">
    <property type="entry name" value="GIY-YIG_endonuc"/>
</dbReference>
<dbReference type="Pfam" id="PF09848">
    <property type="entry name" value="SLFN-g3_helicase"/>
    <property type="match status" value="1"/>
</dbReference>
<dbReference type="InterPro" id="IPR027417">
    <property type="entry name" value="P-loop_NTPase"/>
</dbReference>
<evidence type="ECO:0000313" key="2">
    <source>
        <dbReference type="EMBL" id="KIP53101.1"/>
    </source>
</evidence>
<dbReference type="SUPFAM" id="SSF52540">
    <property type="entry name" value="P-loop containing nucleoside triphosphate hydrolases"/>
    <property type="match status" value="2"/>
</dbReference>
<protein>
    <recommendedName>
        <fullName evidence="1">GIY-YIG domain-containing protein</fullName>
    </recommendedName>
</protein>
<organism evidence="2 3">
    <name type="scientific">Leucobacter komagatae</name>
    <dbReference type="NCBI Taxonomy" id="55969"/>
    <lineage>
        <taxon>Bacteria</taxon>
        <taxon>Bacillati</taxon>
        <taxon>Actinomycetota</taxon>
        <taxon>Actinomycetes</taxon>
        <taxon>Micrococcales</taxon>
        <taxon>Microbacteriaceae</taxon>
        <taxon>Leucobacter</taxon>
    </lineage>
</organism>
<comment type="caution">
    <text evidence="2">The sequence shown here is derived from an EMBL/GenBank/DDBJ whole genome shotgun (WGS) entry which is preliminary data.</text>
</comment>
<dbReference type="RefSeq" id="WP_052492464.1">
    <property type="nucleotide sequence ID" value="NZ_JXSQ01000004.1"/>
</dbReference>
<dbReference type="PROSITE" id="PS50164">
    <property type="entry name" value="GIY_YIG"/>
    <property type="match status" value="1"/>
</dbReference>
<gene>
    <name evidence="2" type="ORF">SD72_04420</name>
</gene>